<dbReference type="GO" id="GO:0008270">
    <property type="term" value="F:zinc ion binding"/>
    <property type="evidence" value="ECO:0007669"/>
    <property type="project" value="UniProtKB-KW"/>
</dbReference>
<name>A0A183SKV1_SCHSO</name>
<keyword evidence="4" id="KW-1185">Reference proteome</keyword>
<accession>A0A183SKV1</accession>
<keyword evidence="1" id="KW-0479">Metal-binding</keyword>
<gene>
    <name evidence="3" type="ORF">SSLN_LOCUS4849</name>
</gene>
<keyword evidence="1" id="KW-0863">Zinc-finger</keyword>
<dbReference type="InterPro" id="IPR013087">
    <property type="entry name" value="Znf_C2H2_type"/>
</dbReference>
<evidence type="ECO:0000313" key="5">
    <source>
        <dbReference type="WBParaSite" id="SSLN_0000500401-mRNA-1"/>
    </source>
</evidence>
<dbReference type="AlphaFoldDB" id="A0A183SKV1"/>
<dbReference type="PROSITE" id="PS50157">
    <property type="entry name" value="ZINC_FINGER_C2H2_2"/>
    <property type="match status" value="1"/>
</dbReference>
<organism evidence="5">
    <name type="scientific">Schistocephalus solidus</name>
    <name type="common">Tapeworm</name>
    <dbReference type="NCBI Taxonomy" id="70667"/>
    <lineage>
        <taxon>Eukaryota</taxon>
        <taxon>Metazoa</taxon>
        <taxon>Spiralia</taxon>
        <taxon>Lophotrochozoa</taxon>
        <taxon>Platyhelminthes</taxon>
        <taxon>Cestoda</taxon>
        <taxon>Eucestoda</taxon>
        <taxon>Diphyllobothriidea</taxon>
        <taxon>Diphyllobothriidae</taxon>
        <taxon>Schistocephalus</taxon>
    </lineage>
</organism>
<reference evidence="3 4" key="2">
    <citation type="submission" date="2018-11" db="EMBL/GenBank/DDBJ databases">
        <authorList>
            <consortium name="Pathogen Informatics"/>
        </authorList>
    </citation>
    <scope>NUCLEOTIDE SEQUENCE [LARGE SCALE GENOMIC DNA]</scope>
    <source>
        <strain evidence="3 4">NST_G2</strain>
    </source>
</reference>
<feature type="domain" description="C2H2-type" evidence="2">
    <location>
        <begin position="80"/>
        <end position="107"/>
    </location>
</feature>
<protein>
    <submittedName>
        <fullName evidence="5">C2H2-type domain-containing protein</fullName>
    </submittedName>
</protein>
<evidence type="ECO:0000313" key="4">
    <source>
        <dbReference type="Proteomes" id="UP000275846"/>
    </source>
</evidence>
<dbReference type="PROSITE" id="PS00028">
    <property type="entry name" value="ZINC_FINGER_C2H2_1"/>
    <property type="match status" value="1"/>
</dbReference>
<dbReference type="OrthoDB" id="6321282at2759"/>
<dbReference type="EMBL" id="UYSU01033020">
    <property type="protein sequence ID" value="VDL91234.1"/>
    <property type="molecule type" value="Genomic_DNA"/>
</dbReference>
<proteinExistence type="predicted"/>
<evidence type="ECO:0000313" key="3">
    <source>
        <dbReference type="EMBL" id="VDL91234.1"/>
    </source>
</evidence>
<evidence type="ECO:0000259" key="2">
    <source>
        <dbReference type="PROSITE" id="PS50157"/>
    </source>
</evidence>
<evidence type="ECO:0000256" key="1">
    <source>
        <dbReference type="PROSITE-ProRule" id="PRU00042"/>
    </source>
</evidence>
<keyword evidence="1" id="KW-0862">Zinc</keyword>
<sequence length="137" mass="14806">MTKAPTHNRDHRFDCPHDPRAFTHRKGLLGHMGIRESGIHRDANASNTSCTPINIVRSPPMSTTTRTSSTTPVTSAPTVLSCPHCHRSYALRIGLAGHLGIHRTETGEPGSGAPTLEVAASNALIDPRIHSLHEPDR</sequence>
<dbReference type="WBParaSite" id="SSLN_0000500401-mRNA-1">
    <property type="protein sequence ID" value="SSLN_0000500401-mRNA-1"/>
    <property type="gene ID" value="SSLN_0000500401"/>
</dbReference>
<dbReference type="Proteomes" id="UP000275846">
    <property type="component" value="Unassembled WGS sequence"/>
</dbReference>
<reference evidence="5" key="1">
    <citation type="submission" date="2016-06" db="UniProtKB">
        <authorList>
            <consortium name="WormBaseParasite"/>
        </authorList>
    </citation>
    <scope>IDENTIFICATION</scope>
</reference>